<reference evidence="1" key="1">
    <citation type="submission" date="2021-06" db="EMBL/GenBank/DDBJ databases">
        <authorList>
            <person name="Kallberg Y."/>
            <person name="Tangrot J."/>
            <person name="Rosling A."/>
        </authorList>
    </citation>
    <scope>NUCLEOTIDE SEQUENCE</scope>
    <source>
        <strain evidence="1">IN212</strain>
    </source>
</reference>
<protein>
    <submittedName>
        <fullName evidence="1">3330_t:CDS:1</fullName>
    </submittedName>
</protein>
<dbReference type="EMBL" id="CAJVPZ010035125">
    <property type="protein sequence ID" value="CAG8748355.1"/>
    <property type="molecule type" value="Genomic_DNA"/>
</dbReference>
<sequence length="63" mass="6846">AKSPGVDFLTALAGDESGVMVVLPSVDRFRTDISKNTSETKLNHLINDEIYRSNANANIRLIG</sequence>
<dbReference type="Proteomes" id="UP000789396">
    <property type="component" value="Unassembled WGS sequence"/>
</dbReference>
<dbReference type="AlphaFoldDB" id="A0A9N9ITS8"/>
<gene>
    <name evidence="1" type="ORF">RFULGI_LOCUS13412</name>
</gene>
<evidence type="ECO:0000313" key="2">
    <source>
        <dbReference type="Proteomes" id="UP000789396"/>
    </source>
</evidence>
<accession>A0A9N9ITS8</accession>
<organism evidence="1 2">
    <name type="scientific">Racocetra fulgida</name>
    <dbReference type="NCBI Taxonomy" id="60492"/>
    <lineage>
        <taxon>Eukaryota</taxon>
        <taxon>Fungi</taxon>
        <taxon>Fungi incertae sedis</taxon>
        <taxon>Mucoromycota</taxon>
        <taxon>Glomeromycotina</taxon>
        <taxon>Glomeromycetes</taxon>
        <taxon>Diversisporales</taxon>
        <taxon>Gigasporaceae</taxon>
        <taxon>Racocetra</taxon>
    </lineage>
</organism>
<comment type="caution">
    <text evidence="1">The sequence shown here is derived from an EMBL/GenBank/DDBJ whole genome shotgun (WGS) entry which is preliminary data.</text>
</comment>
<feature type="non-terminal residue" evidence="1">
    <location>
        <position position="63"/>
    </location>
</feature>
<keyword evidence="2" id="KW-1185">Reference proteome</keyword>
<proteinExistence type="predicted"/>
<evidence type="ECO:0000313" key="1">
    <source>
        <dbReference type="EMBL" id="CAG8748355.1"/>
    </source>
</evidence>
<name>A0A9N9ITS8_9GLOM</name>